<dbReference type="InterPro" id="IPR036366">
    <property type="entry name" value="PGBDSf"/>
</dbReference>
<evidence type="ECO:0000313" key="4">
    <source>
        <dbReference type="EMBL" id="TCS78629.1"/>
    </source>
</evidence>
<sequence>MYVVDVAGRIYYPSNYTNYLWSGQTLRRGDRNDYVKTLQSWLYKAGFNPGAIDGIYGANTEKAVKEFQKKVGITADGIAGKQTYQALQKYVRTQTTVPKSNVSSDNRNEWTGQTLSRGSRGETVKDLQRMLNLAGYKIKVDGLYGSETEQAVEGFQKLVGISADGVAGIQTYRSLKSYISSKTNKGVIIDISKEAQELQRKAEEKRKEQLAKSIIDVVTDFLPVIGTFKDAYNLVDTLSKPNVSTKEVALALFSFIPVIGDLKELKKAGKAIDVIKSTVKTGTHEIDDAVIKFISDKIKNIDAGMLLDYSESVDKGHTVLKHVSLKDNELFDRMKTEKRDVSTYTNKTTASNVIDLTIKAKADEIANWLLNSESTTLSLNYNYKHPVGKGIKKGSNKIDSDLRNTFTLLKRDPNSPYGFYIVTSYPKW</sequence>
<dbReference type="InterPro" id="IPR036365">
    <property type="entry name" value="PGBD-like_sf"/>
</dbReference>
<keyword evidence="4" id="KW-0378">Hydrolase</keyword>
<feature type="region of interest" description="Disordered" evidence="1">
    <location>
        <begin position="98"/>
        <end position="117"/>
    </location>
</feature>
<keyword evidence="5" id="KW-1185">Reference proteome</keyword>
<dbReference type="EMBL" id="SMAB01000026">
    <property type="protein sequence ID" value="TCS78629.1"/>
    <property type="molecule type" value="Genomic_DNA"/>
</dbReference>
<dbReference type="InterPro" id="IPR041436">
    <property type="entry name" value="RNAse_A_bac"/>
</dbReference>
<feature type="domain" description="Peptidoglycan binding-like" evidence="2">
    <location>
        <begin position="32"/>
        <end position="87"/>
    </location>
</feature>
<dbReference type="InterPro" id="IPR052905">
    <property type="entry name" value="LD-transpeptidase_YkuD-like"/>
</dbReference>
<feature type="domain" description="Bacterial CdiA-CT RNAse A" evidence="3">
    <location>
        <begin position="316"/>
        <end position="426"/>
    </location>
</feature>
<proteinExistence type="predicted"/>
<dbReference type="CDD" id="cd20684">
    <property type="entry name" value="CdiA-CT_Yk_RNaseA-like"/>
    <property type="match status" value="1"/>
</dbReference>
<accession>A0A4R3K704</accession>
<dbReference type="Pfam" id="PF01471">
    <property type="entry name" value="PG_binding_1"/>
    <property type="match status" value="2"/>
</dbReference>
<evidence type="ECO:0000259" key="2">
    <source>
        <dbReference type="Pfam" id="PF01471"/>
    </source>
</evidence>
<protein>
    <submittedName>
        <fullName evidence="4">Peptidoglycan hydrolase-like protein with peptidoglycan-binding domain</fullName>
    </submittedName>
</protein>
<dbReference type="PANTHER" id="PTHR41533:SF1">
    <property type="entry name" value="L,D-TRANSPEPTIDASE YCBB-RELATED"/>
    <property type="match status" value="1"/>
</dbReference>
<evidence type="ECO:0000256" key="1">
    <source>
        <dbReference type="SAM" id="MobiDB-lite"/>
    </source>
</evidence>
<dbReference type="Pfam" id="PF18431">
    <property type="entry name" value="RNAse_A_bac"/>
    <property type="match status" value="1"/>
</dbReference>
<name>A0A4R3K704_9BACI</name>
<dbReference type="SUPFAM" id="SSF47090">
    <property type="entry name" value="PGBD-like"/>
    <property type="match status" value="2"/>
</dbReference>
<comment type="caution">
    <text evidence="4">The sequence shown here is derived from an EMBL/GenBank/DDBJ whole genome shotgun (WGS) entry which is preliminary data.</text>
</comment>
<dbReference type="AlphaFoldDB" id="A0A4R3K704"/>
<organism evidence="4 5">
    <name type="scientific">Tepidibacillus fermentans</name>
    <dbReference type="NCBI Taxonomy" id="1281767"/>
    <lineage>
        <taxon>Bacteria</taxon>
        <taxon>Bacillati</taxon>
        <taxon>Bacillota</taxon>
        <taxon>Bacilli</taxon>
        <taxon>Bacillales</taxon>
        <taxon>Bacillaceae</taxon>
        <taxon>Tepidibacillus</taxon>
    </lineage>
</organism>
<reference evidence="4 5" key="1">
    <citation type="submission" date="2019-03" db="EMBL/GenBank/DDBJ databases">
        <title>Genomic Encyclopedia of Type Strains, Phase IV (KMG-IV): sequencing the most valuable type-strain genomes for metagenomic binning, comparative biology and taxonomic classification.</title>
        <authorList>
            <person name="Goeker M."/>
        </authorList>
    </citation>
    <scope>NUCLEOTIDE SEQUENCE [LARGE SCALE GENOMIC DNA]</scope>
    <source>
        <strain evidence="4 5">DSM 23802</strain>
    </source>
</reference>
<dbReference type="RefSeq" id="WP_165895079.1">
    <property type="nucleotide sequence ID" value="NZ_SMAB01000026.1"/>
</dbReference>
<evidence type="ECO:0000259" key="3">
    <source>
        <dbReference type="Pfam" id="PF18431"/>
    </source>
</evidence>
<evidence type="ECO:0000313" key="5">
    <source>
        <dbReference type="Proteomes" id="UP000295788"/>
    </source>
</evidence>
<dbReference type="PANTHER" id="PTHR41533">
    <property type="entry name" value="L,D-TRANSPEPTIDASE HI_1667-RELATED"/>
    <property type="match status" value="1"/>
</dbReference>
<dbReference type="Gene3D" id="1.10.101.10">
    <property type="entry name" value="PGBD-like superfamily/PGBD"/>
    <property type="match status" value="2"/>
</dbReference>
<dbReference type="GO" id="GO:0016787">
    <property type="term" value="F:hydrolase activity"/>
    <property type="evidence" value="ECO:0007669"/>
    <property type="project" value="UniProtKB-KW"/>
</dbReference>
<gene>
    <name evidence="4" type="ORF">EDD72_1268</name>
</gene>
<dbReference type="Proteomes" id="UP000295788">
    <property type="component" value="Unassembled WGS sequence"/>
</dbReference>
<dbReference type="InterPro" id="IPR002477">
    <property type="entry name" value="Peptidoglycan-bd-like"/>
</dbReference>
<feature type="domain" description="Peptidoglycan binding-like" evidence="2">
    <location>
        <begin position="120"/>
        <end position="175"/>
    </location>
</feature>